<comment type="subcellular location">
    <subcellularLocation>
        <location evidence="1">Nucleus</location>
    </subcellularLocation>
    <subcellularLocation>
        <location evidence="2">Plastid</location>
        <location evidence="2">Chloroplast</location>
    </subcellularLocation>
</comment>
<dbReference type="InterPro" id="IPR020568">
    <property type="entry name" value="Ribosomal_Su5_D2-typ_SF"/>
</dbReference>
<dbReference type="InterPro" id="IPR044121">
    <property type="entry name" value="Snu114_GTP-bd"/>
</dbReference>
<evidence type="ECO:0000256" key="5">
    <source>
        <dbReference type="ARBA" id="ARBA00023134"/>
    </source>
</evidence>
<dbReference type="CDD" id="cd01683">
    <property type="entry name" value="EF2_IV_snRNP"/>
    <property type="match status" value="1"/>
</dbReference>
<dbReference type="CDD" id="cd04098">
    <property type="entry name" value="eEF2_C_snRNP"/>
    <property type="match status" value="1"/>
</dbReference>
<evidence type="ECO:0000256" key="7">
    <source>
        <dbReference type="ARBA" id="ARBA00023242"/>
    </source>
</evidence>
<evidence type="ECO:0000256" key="1">
    <source>
        <dbReference type="ARBA" id="ARBA00004123"/>
    </source>
</evidence>
<dbReference type="GO" id="GO:0046540">
    <property type="term" value="C:U4/U6 x U5 tri-snRNP complex"/>
    <property type="evidence" value="ECO:0007669"/>
    <property type="project" value="TreeGrafter"/>
</dbReference>
<keyword evidence="4" id="KW-0547">Nucleotide-binding</keyword>
<dbReference type="SUPFAM" id="SSF54980">
    <property type="entry name" value="EF-G C-terminal domain-like"/>
    <property type="match status" value="2"/>
</dbReference>
<dbReference type="FunFam" id="3.30.230.10:FF:000009">
    <property type="entry name" value="116 kDa U5 small nuclear ribonucleoprotein component"/>
    <property type="match status" value="1"/>
</dbReference>
<dbReference type="Gene3D" id="3.30.70.870">
    <property type="entry name" value="Elongation Factor G (Translational Gtpase), domain 3"/>
    <property type="match status" value="1"/>
</dbReference>
<dbReference type="PROSITE" id="PS51722">
    <property type="entry name" value="G_TR_2"/>
    <property type="match status" value="1"/>
</dbReference>
<evidence type="ECO:0000256" key="6">
    <source>
        <dbReference type="ARBA" id="ARBA00023187"/>
    </source>
</evidence>
<evidence type="ECO:0000256" key="4">
    <source>
        <dbReference type="ARBA" id="ARBA00022741"/>
    </source>
</evidence>
<gene>
    <name evidence="9" type="ORF">PPAR1163_LOCUS19385</name>
</gene>
<accession>A0A7S1U9A6</accession>
<dbReference type="InterPro" id="IPR035655">
    <property type="entry name" value="U5-116kDa_C"/>
</dbReference>
<dbReference type="FunFam" id="3.30.70.240:FF:000004">
    <property type="entry name" value="116 kDa U5 small nuclear ribonucleoprotein"/>
    <property type="match status" value="1"/>
</dbReference>
<dbReference type="InterPro" id="IPR000795">
    <property type="entry name" value="T_Tr_GTP-bd_dom"/>
</dbReference>
<dbReference type="GO" id="GO:0005525">
    <property type="term" value="F:GTP binding"/>
    <property type="evidence" value="ECO:0007669"/>
    <property type="project" value="UniProtKB-KW"/>
</dbReference>
<dbReference type="InterPro" id="IPR031950">
    <property type="entry name" value="EFTUD2_N"/>
</dbReference>
<dbReference type="Gene3D" id="3.90.1430.10">
    <property type="entry name" value="Yeast translation eEF2 (G' domain)"/>
    <property type="match status" value="1"/>
</dbReference>
<dbReference type="Pfam" id="PF00679">
    <property type="entry name" value="EFG_C"/>
    <property type="match status" value="1"/>
</dbReference>
<feature type="domain" description="Tr-type G" evidence="8">
    <location>
        <begin position="77"/>
        <end position="288"/>
    </location>
</feature>
<dbReference type="SMART" id="SM00889">
    <property type="entry name" value="EFG_IV"/>
    <property type="match status" value="1"/>
</dbReference>
<dbReference type="SMART" id="SM00838">
    <property type="entry name" value="EFG_C"/>
    <property type="match status" value="1"/>
</dbReference>
<dbReference type="NCBIfam" id="TIGR00231">
    <property type="entry name" value="small_GTP"/>
    <property type="match status" value="1"/>
</dbReference>
<dbReference type="InterPro" id="IPR027417">
    <property type="entry name" value="P-loop_NTPase"/>
</dbReference>
<dbReference type="CDD" id="cd04090">
    <property type="entry name" value="EF2_II_snRNP"/>
    <property type="match status" value="1"/>
</dbReference>
<evidence type="ECO:0000313" key="9">
    <source>
        <dbReference type="EMBL" id="CAD9261005.1"/>
    </source>
</evidence>
<dbReference type="GO" id="GO:0000398">
    <property type="term" value="P:mRNA splicing, via spliceosome"/>
    <property type="evidence" value="ECO:0007669"/>
    <property type="project" value="TreeGrafter"/>
</dbReference>
<dbReference type="EMBL" id="HBGJ01030712">
    <property type="protein sequence ID" value="CAD9261005.1"/>
    <property type="molecule type" value="Transcribed_RNA"/>
</dbReference>
<protein>
    <recommendedName>
        <fullName evidence="8">Tr-type G domain-containing protein</fullName>
    </recommendedName>
</protein>
<dbReference type="GO" id="GO:0030623">
    <property type="term" value="F:U5 snRNA binding"/>
    <property type="evidence" value="ECO:0007669"/>
    <property type="project" value="TreeGrafter"/>
</dbReference>
<dbReference type="InterPro" id="IPR004161">
    <property type="entry name" value="EFTu-like_2"/>
</dbReference>
<keyword evidence="3" id="KW-0507">mRNA processing</keyword>
<keyword evidence="7" id="KW-0539">Nucleus</keyword>
<dbReference type="InterPro" id="IPR035647">
    <property type="entry name" value="EFG_III/V"/>
</dbReference>
<proteinExistence type="predicted"/>
<dbReference type="InterPro" id="IPR005517">
    <property type="entry name" value="Transl_elong_EFG/EF2_IV"/>
</dbReference>
<dbReference type="GO" id="GO:0071007">
    <property type="term" value="C:U2-type catalytic step 2 spliceosome"/>
    <property type="evidence" value="ECO:0007669"/>
    <property type="project" value="TreeGrafter"/>
</dbReference>
<dbReference type="AlphaFoldDB" id="A0A7S1U9A6"/>
<dbReference type="InterPro" id="IPR000640">
    <property type="entry name" value="EFG_V-like"/>
</dbReference>
<keyword evidence="6" id="KW-0508">mRNA splicing</keyword>
<organism evidence="9">
    <name type="scientific">Phaeomonas parva</name>
    <dbReference type="NCBI Taxonomy" id="124430"/>
    <lineage>
        <taxon>Eukaryota</taxon>
        <taxon>Sar</taxon>
        <taxon>Stramenopiles</taxon>
        <taxon>Ochrophyta</taxon>
        <taxon>Pinguiophyceae</taxon>
        <taxon>Pinguiochrysidales</taxon>
        <taxon>Pinguiochrysidaceae</taxon>
        <taxon>Phaeomonas</taxon>
    </lineage>
</organism>
<dbReference type="CDD" id="cd04167">
    <property type="entry name" value="Snu114p"/>
    <property type="match status" value="1"/>
</dbReference>
<dbReference type="FunFam" id="3.30.70.870:FF:000002">
    <property type="entry name" value="Translation elongation factor 2"/>
    <property type="match status" value="1"/>
</dbReference>
<dbReference type="FunFam" id="3.40.50.300:FF:000646">
    <property type="entry name" value="U5 small nuclear ribonucleoprotein component"/>
    <property type="match status" value="1"/>
</dbReference>
<name>A0A7S1U9A6_9STRA</name>
<sequence length="921" mass="102170">MDEENAIVLHEDKQYYPDASEVYGENVETVVLDEDAQPIEEPIIAPVDKKTFSALDKEIPETNYQLEFLCSLTAAPALVRNVALVGHLHHGKTVFCDLLVSNTHRDAWDTEKEVRYSDTRTDEQERQLSIKSTPLSLVLENTKGKSYLVNVLDCPGHPNFADESCAAMRAADGVVLLVDALEGVMVQTEKMIKQAVLEDLPIVVVINKMDRLILELKLPPRDAYYKISHTLDEINDVIRKSAVTRRYPRISPERGNVVFASAQHDWAFSLTSFAAIYAARHNYPMNPKELAKRLWGDAYLDADEGKFRKRPQHSDQPRSFVELILEPLYKIYSHVVGEDAPQLHPFLRRLGVQVKRSSLHLNSRPLLRLVCRKFFGAPTGFVDAVVDNVPSPVKGAVQKARQCYTGEVGEGAGPLAEAIASCDPNGPLLVNVVKLYSNPEGDRFHALGRIYSGTVAKGQQVKVLGEAYSLEDEEDMAICAVESVAIPEGRYNIEVDQLGAGNWVMLQGVDATINKTATLAGLGAEGADATIFKPLKFNETAVVKLAVEPLRPSELPKMVEGLRRINKSYPLSKTKVEESGEHVVCTTGELALDCIMHDLREMYSKIEVKVADPVVSFRETVIETSSLKCFAETPNKHNRLTMIAEPLDNGLAEDIELGEVDIAWSKKKMGGFFQEKYDWDLLAARSVWAFGPEISGPNVLLDDTLASEVDKSLLNTVKESTIQGFQWCCREGPLCEEPVRGVKFKLLDVSLASEPIHRGGGQIIPTARRAAYSSLLLATPRLMEPIYSVQIQAPADVVGELYPVLARRRGHVVRDQPKPGAPFYTMEAFLPAMDSFGFETDLRSFSQGQAMCYSSFSHWAVVPGDPLDRNITLHPLEPSPPPHLARDFMVKTRRRKGLTEDVAVNSYFDAALIQQLAAQGL</sequence>
<evidence type="ECO:0000256" key="3">
    <source>
        <dbReference type="ARBA" id="ARBA00022664"/>
    </source>
</evidence>
<dbReference type="Gene3D" id="3.30.230.10">
    <property type="match status" value="1"/>
</dbReference>
<dbReference type="Pfam" id="PF03144">
    <property type="entry name" value="GTP_EFTU_D2"/>
    <property type="match status" value="1"/>
</dbReference>
<dbReference type="Pfam" id="PF00009">
    <property type="entry name" value="GTP_EFTU"/>
    <property type="match status" value="1"/>
</dbReference>
<dbReference type="Gene3D" id="3.40.50.300">
    <property type="entry name" value="P-loop containing nucleotide triphosphate hydrolases"/>
    <property type="match status" value="1"/>
</dbReference>
<dbReference type="Gene3D" id="2.40.30.10">
    <property type="entry name" value="Translation factors"/>
    <property type="match status" value="1"/>
</dbReference>
<dbReference type="InterPro" id="IPR014721">
    <property type="entry name" value="Ribsml_uS5_D2-typ_fold_subgr"/>
</dbReference>
<evidence type="ECO:0000256" key="2">
    <source>
        <dbReference type="ARBA" id="ARBA00004229"/>
    </source>
</evidence>
<dbReference type="SUPFAM" id="SSF52540">
    <property type="entry name" value="P-loop containing nucleoside triphosphate hydrolases"/>
    <property type="match status" value="1"/>
</dbReference>
<keyword evidence="5" id="KW-0342">GTP-binding</keyword>
<dbReference type="SUPFAM" id="SSF54211">
    <property type="entry name" value="Ribosomal protein S5 domain 2-like"/>
    <property type="match status" value="1"/>
</dbReference>
<dbReference type="Pfam" id="PF03764">
    <property type="entry name" value="EFG_IV"/>
    <property type="match status" value="1"/>
</dbReference>
<dbReference type="FunFam" id="3.90.1430.10:FF:000003">
    <property type="entry name" value="Elongation factor 2"/>
    <property type="match status" value="1"/>
</dbReference>
<dbReference type="Gene3D" id="3.30.70.240">
    <property type="match status" value="1"/>
</dbReference>
<dbReference type="PRINTS" id="PR00315">
    <property type="entry name" value="ELONGATNFCT"/>
</dbReference>
<reference evidence="9" key="1">
    <citation type="submission" date="2021-01" db="EMBL/GenBank/DDBJ databases">
        <authorList>
            <person name="Corre E."/>
            <person name="Pelletier E."/>
            <person name="Niang G."/>
            <person name="Scheremetjew M."/>
            <person name="Finn R."/>
            <person name="Kale V."/>
            <person name="Holt S."/>
            <person name="Cochrane G."/>
            <person name="Meng A."/>
            <person name="Brown T."/>
            <person name="Cohen L."/>
        </authorList>
    </citation>
    <scope>NUCLEOTIDE SEQUENCE</scope>
    <source>
        <strain evidence="9">CCMP2877</strain>
    </source>
</reference>
<dbReference type="GO" id="GO:0005829">
    <property type="term" value="C:cytosol"/>
    <property type="evidence" value="ECO:0007669"/>
    <property type="project" value="TreeGrafter"/>
</dbReference>
<dbReference type="InterPro" id="IPR009000">
    <property type="entry name" value="Transl_B-barrel_sf"/>
</dbReference>
<dbReference type="InterPro" id="IPR005225">
    <property type="entry name" value="Small_GTP-bd"/>
</dbReference>
<dbReference type="PANTHER" id="PTHR42908:SF6">
    <property type="entry name" value="116 KDA U5 SMALL NUCLEAR RIBONUCLEOPROTEIN COMPONENT"/>
    <property type="match status" value="1"/>
</dbReference>
<dbReference type="FunFam" id="2.40.30.10:FF:000029">
    <property type="entry name" value="116 kDa U5 small nuclear ribonucleoprotein component"/>
    <property type="match status" value="1"/>
</dbReference>
<dbReference type="GO" id="GO:0009507">
    <property type="term" value="C:chloroplast"/>
    <property type="evidence" value="ECO:0007669"/>
    <property type="project" value="UniProtKB-SubCell"/>
</dbReference>
<dbReference type="Pfam" id="PF16004">
    <property type="entry name" value="EFTUD2"/>
    <property type="match status" value="1"/>
</dbReference>
<dbReference type="PANTHER" id="PTHR42908">
    <property type="entry name" value="TRANSLATION ELONGATION FACTOR-RELATED"/>
    <property type="match status" value="1"/>
</dbReference>
<dbReference type="SUPFAM" id="SSF50447">
    <property type="entry name" value="Translation proteins"/>
    <property type="match status" value="1"/>
</dbReference>
<dbReference type="GO" id="GO:0003924">
    <property type="term" value="F:GTPase activity"/>
    <property type="evidence" value="ECO:0007669"/>
    <property type="project" value="InterPro"/>
</dbReference>
<evidence type="ECO:0000259" key="8">
    <source>
        <dbReference type="PROSITE" id="PS51722"/>
    </source>
</evidence>